<dbReference type="Proteomes" id="UP001266357">
    <property type="component" value="Unassembled WGS sequence"/>
</dbReference>
<dbReference type="SUPFAM" id="SSF53850">
    <property type="entry name" value="Periplasmic binding protein-like II"/>
    <property type="match status" value="1"/>
</dbReference>
<protein>
    <recommendedName>
        <fullName evidence="3">Solute-binding protein family 3/N-terminal domain-containing protein</fullName>
    </recommendedName>
</protein>
<reference evidence="1 2" key="1">
    <citation type="submission" date="2023-09" db="EMBL/GenBank/DDBJ databases">
        <authorList>
            <person name="Rey-Velasco X."/>
        </authorList>
    </citation>
    <scope>NUCLEOTIDE SEQUENCE [LARGE SCALE GENOMIC DNA]</scope>
    <source>
        <strain evidence="1 2">W431</strain>
    </source>
</reference>
<proteinExistence type="predicted"/>
<evidence type="ECO:0000313" key="2">
    <source>
        <dbReference type="Proteomes" id="UP001266357"/>
    </source>
</evidence>
<sequence length="296" mass="34689">MTIYSLFKILLVTLFCLIQIGLPIKVYATDTVRFLKPLKGHEKRTLHKDEVILRALQITEPEFGDYQFETLQVDITPDRARQYIQEGKILNTFINPSNSKWDEYAIPIKIPLRLGLISYRLLLVNKDKLSVFKEVKTFAQLSQLTAGLQSSWVTTEIFTELEMNLVKSHTFEGLFLMLNKQRFDYLPRAIYEVFDELDIRKGHLTNVVIEPNIALYLPMVTYVYVSKTEPRLAKRLKIGLEKLLVSGELKTILDKYYQEDIKRADLKNRTIIEIPNPNFTDKAVLKENLYWYKNYL</sequence>
<dbReference type="EMBL" id="JAVRIF010000002">
    <property type="protein sequence ID" value="MDT0602954.1"/>
    <property type="molecule type" value="Genomic_DNA"/>
</dbReference>
<accession>A0ABU2ZZ42</accession>
<dbReference type="Gene3D" id="3.40.190.10">
    <property type="entry name" value="Periplasmic binding protein-like II"/>
    <property type="match status" value="2"/>
</dbReference>
<name>A0ABU2ZZ42_9GAMM</name>
<gene>
    <name evidence="1" type="ORF">RM573_05060</name>
</gene>
<organism evidence="1 2">
    <name type="scientific">Thalassotalea castellviae</name>
    <dbReference type="NCBI Taxonomy" id="3075612"/>
    <lineage>
        <taxon>Bacteria</taxon>
        <taxon>Pseudomonadati</taxon>
        <taxon>Pseudomonadota</taxon>
        <taxon>Gammaproteobacteria</taxon>
        <taxon>Alteromonadales</taxon>
        <taxon>Colwelliaceae</taxon>
        <taxon>Thalassotalea</taxon>
    </lineage>
</organism>
<keyword evidence="2" id="KW-1185">Reference proteome</keyword>
<dbReference type="RefSeq" id="WP_311578167.1">
    <property type="nucleotide sequence ID" value="NZ_JAVRIF010000002.1"/>
</dbReference>
<evidence type="ECO:0008006" key="3">
    <source>
        <dbReference type="Google" id="ProtNLM"/>
    </source>
</evidence>
<evidence type="ECO:0000313" key="1">
    <source>
        <dbReference type="EMBL" id="MDT0602954.1"/>
    </source>
</evidence>
<comment type="caution">
    <text evidence="1">The sequence shown here is derived from an EMBL/GenBank/DDBJ whole genome shotgun (WGS) entry which is preliminary data.</text>
</comment>